<dbReference type="EMBL" id="MHIL01000010">
    <property type="protein sequence ID" value="OGY52070.1"/>
    <property type="molecule type" value="Genomic_DNA"/>
</dbReference>
<evidence type="ECO:0000256" key="7">
    <source>
        <dbReference type="ARBA" id="ARBA00022723"/>
    </source>
</evidence>
<dbReference type="SUPFAM" id="SSF53927">
    <property type="entry name" value="Cytidine deaminase-like"/>
    <property type="match status" value="1"/>
</dbReference>
<keyword evidence="8 12" id="KW-0862">Zinc</keyword>
<comment type="similarity">
    <text evidence="5 12">In the C-terminal section; belongs to the HTP reductase family.</text>
</comment>
<evidence type="ECO:0000256" key="6">
    <source>
        <dbReference type="ARBA" id="ARBA00022619"/>
    </source>
</evidence>
<evidence type="ECO:0000256" key="10">
    <source>
        <dbReference type="ARBA" id="ARBA00023002"/>
    </source>
</evidence>
<evidence type="ECO:0000256" key="2">
    <source>
        <dbReference type="ARBA" id="ARBA00004882"/>
    </source>
</evidence>
<name>A0A1G1YK76_9BACT</name>
<feature type="binding site" evidence="14">
    <location>
        <position position="197"/>
    </location>
    <ligand>
        <name>NADP(+)</name>
        <dbReference type="ChEBI" id="CHEBI:58349"/>
    </ligand>
</feature>
<dbReference type="PIRSF" id="PIRSF006769">
    <property type="entry name" value="RibD"/>
    <property type="match status" value="1"/>
</dbReference>
<dbReference type="EC" id="3.5.4.26" evidence="12"/>
<dbReference type="UniPathway" id="UPA00275">
    <property type="reaction ID" value="UER00401"/>
</dbReference>
<comment type="catalytic activity">
    <reaction evidence="12">
        <text>2,5-diamino-6-hydroxy-4-(5-phosphoribosylamino)-pyrimidine + H2O + H(+) = 5-amino-6-(5-phospho-D-ribosylamino)uracil + NH4(+)</text>
        <dbReference type="Rhea" id="RHEA:21868"/>
        <dbReference type="ChEBI" id="CHEBI:15377"/>
        <dbReference type="ChEBI" id="CHEBI:15378"/>
        <dbReference type="ChEBI" id="CHEBI:28938"/>
        <dbReference type="ChEBI" id="CHEBI:58453"/>
        <dbReference type="ChEBI" id="CHEBI:58614"/>
        <dbReference type="EC" id="3.5.4.26"/>
    </reaction>
</comment>
<evidence type="ECO:0000256" key="9">
    <source>
        <dbReference type="ARBA" id="ARBA00022857"/>
    </source>
</evidence>
<dbReference type="PANTHER" id="PTHR38011:SF7">
    <property type="entry name" value="2,5-DIAMINO-6-RIBOSYLAMINO-4(3H)-PYRIMIDINONE 5'-PHOSPHATE REDUCTASE"/>
    <property type="match status" value="1"/>
</dbReference>
<keyword evidence="11" id="KW-0511">Multifunctional enzyme</keyword>
<comment type="similarity">
    <text evidence="4 12">In the N-terminal section; belongs to the cytidine and deoxycytidylate deaminase family.</text>
</comment>
<feature type="binding site" evidence="14">
    <location>
        <position position="291"/>
    </location>
    <ligand>
        <name>substrate</name>
    </ligand>
</feature>
<gene>
    <name evidence="17" type="ORF">A3J59_04100</name>
</gene>
<evidence type="ECO:0000256" key="14">
    <source>
        <dbReference type="PIRSR" id="PIRSR006769-2"/>
    </source>
</evidence>
<dbReference type="PANTHER" id="PTHR38011">
    <property type="entry name" value="DIHYDROFOLATE REDUCTASE FAMILY PROTEIN (AFU_ORTHOLOGUE AFUA_8G06820)"/>
    <property type="match status" value="1"/>
</dbReference>
<dbReference type="STRING" id="1797542.A3J59_04100"/>
<evidence type="ECO:0000256" key="4">
    <source>
        <dbReference type="ARBA" id="ARBA00005259"/>
    </source>
</evidence>
<dbReference type="Pfam" id="PF01872">
    <property type="entry name" value="RibD_C"/>
    <property type="match status" value="1"/>
</dbReference>
<dbReference type="GO" id="GO:0009231">
    <property type="term" value="P:riboflavin biosynthetic process"/>
    <property type="evidence" value="ECO:0007669"/>
    <property type="project" value="UniProtKB-UniPathway"/>
</dbReference>
<protein>
    <recommendedName>
        <fullName evidence="12">Riboflavin biosynthesis protein RibD</fullName>
    </recommendedName>
    <domain>
        <recommendedName>
            <fullName evidence="12">Diaminohydroxyphosphoribosylaminopyrimidine deaminase</fullName>
            <shortName evidence="12">DRAP deaminase</shortName>
            <ecNumber evidence="12">3.5.4.26</ecNumber>
        </recommendedName>
        <alternativeName>
            <fullName evidence="12">Riboflavin-specific deaminase</fullName>
        </alternativeName>
    </domain>
    <domain>
        <recommendedName>
            <fullName evidence="12">5-amino-6-(5-phosphoribosylamino)uracil reductase</fullName>
            <ecNumber evidence="12">1.1.1.193</ecNumber>
        </recommendedName>
        <alternativeName>
            <fullName evidence="12">HTP reductase</fullName>
        </alternativeName>
    </domain>
</protein>
<evidence type="ECO:0000313" key="17">
    <source>
        <dbReference type="EMBL" id="OGY52070.1"/>
    </source>
</evidence>
<dbReference type="GO" id="GO:0050661">
    <property type="term" value="F:NADP binding"/>
    <property type="evidence" value="ECO:0007669"/>
    <property type="project" value="InterPro"/>
</dbReference>
<feature type="binding site" evidence="14">
    <location>
        <position position="181"/>
    </location>
    <ligand>
        <name>substrate</name>
    </ligand>
</feature>
<evidence type="ECO:0000256" key="12">
    <source>
        <dbReference type="PIRNR" id="PIRNR006769"/>
    </source>
</evidence>
<comment type="cofactor">
    <cofactor evidence="12 15">
        <name>Zn(2+)</name>
        <dbReference type="ChEBI" id="CHEBI:29105"/>
    </cofactor>
    <text evidence="12 15">Binds 1 zinc ion.</text>
</comment>
<evidence type="ECO:0000259" key="16">
    <source>
        <dbReference type="PROSITE" id="PS51747"/>
    </source>
</evidence>
<evidence type="ECO:0000256" key="11">
    <source>
        <dbReference type="ARBA" id="ARBA00023268"/>
    </source>
</evidence>
<feature type="binding site" evidence="15">
    <location>
        <position position="72"/>
    </location>
    <ligand>
        <name>Zn(2+)</name>
        <dbReference type="ChEBI" id="CHEBI:29105"/>
        <note>catalytic</note>
    </ligand>
</feature>
<dbReference type="InterPro" id="IPR016192">
    <property type="entry name" value="APOBEC/CMP_deaminase_Zn-bd"/>
</dbReference>
<dbReference type="SUPFAM" id="SSF53597">
    <property type="entry name" value="Dihydrofolate reductase-like"/>
    <property type="match status" value="1"/>
</dbReference>
<comment type="pathway">
    <text evidence="3 12">Cofactor biosynthesis; riboflavin biosynthesis; 5-amino-6-(D-ribitylamino)uracil from GTP: step 3/4.</text>
</comment>
<accession>A0A1G1YK76</accession>
<feature type="binding site" evidence="14">
    <location>
        <position position="193"/>
    </location>
    <ligand>
        <name>NADP(+)</name>
        <dbReference type="ChEBI" id="CHEBI:58349"/>
    </ligand>
</feature>
<dbReference type="InterPro" id="IPR050765">
    <property type="entry name" value="Riboflavin_Biosynth_HTPR"/>
</dbReference>
<feature type="binding site" evidence="14">
    <location>
        <begin position="293"/>
        <end position="299"/>
    </location>
    <ligand>
        <name>NADP(+)</name>
        <dbReference type="ChEBI" id="CHEBI:58349"/>
    </ligand>
</feature>
<evidence type="ECO:0000256" key="15">
    <source>
        <dbReference type="PIRSR" id="PIRSR006769-3"/>
    </source>
</evidence>
<evidence type="ECO:0000256" key="3">
    <source>
        <dbReference type="ARBA" id="ARBA00004910"/>
    </source>
</evidence>
<feature type="binding site" evidence="14">
    <location>
        <position position="151"/>
    </location>
    <ligand>
        <name>NADP(+)</name>
        <dbReference type="ChEBI" id="CHEBI:58349"/>
    </ligand>
</feature>
<dbReference type="GO" id="GO:0008835">
    <property type="term" value="F:diaminohydroxyphosphoribosylaminopyrimidine deaminase activity"/>
    <property type="evidence" value="ECO:0007669"/>
    <property type="project" value="UniProtKB-EC"/>
</dbReference>
<evidence type="ECO:0000256" key="1">
    <source>
        <dbReference type="ARBA" id="ARBA00002151"/>
    </source>
</evidence>
<dbReference type="NCBIfam" id="TIGR00227">
    <property type="entry name" value="ribD_Cterm"/>
    <property type="match status" value="1"/>
</dbReference>
<dbReference type="NCBIfam" id="TIGR00326">
    <property type="entry name" value="eubact_ribD"/>
    <property type="match status" value="1"/>
</dbReference>
<proteinExistence type="inferred from homology"/>
<keyword evidence="12" id="KW-0378">Hydrolase</keyword>
<feature type="binding site" evidence="15">
    <location>
        <position position="81"/>
    </location>
    <ligand>
        <name>Zn(2+)</name>
        <dbReference type="ChEBI" id="CHEBI:29105"/>
        <note>catalytic</note>
    </ligand>
</feature>
<feature type="binding site" evidence="14">
    <location>
        <position position="204"/>
    </location>
    <ligand>
        <name>substrate</name>
    </ligand>
</feature>
<feature type="binding site" evidence="15">
    <location>
        <position position="47"/>
    </location>
    <ligand>
        <name>Zn(2+)</name>
        <dbReference type="ChEBI" id="CHEBI:29105"/>
        <note>catalytic</note>
    </ligand>
</feature>
<reference evidence="17 18" key="1">
    <citation type="journal article" date="2016" name="Nat. Commun.">
        <title>Thousands of microbial genomes shed light on interconnected biogeochemical processes in an aquifer system.</title>
        <authorList>
            <person name="Anantharaman K."/>
            <person name="Brown C.T."/>
            <person name="Hug L.A."/>
            <person name="Sharon I."/>
            <person name="Castelle C.J."/>
            <person name="Probst A.J."/>
            <person name="Thomas B.C."/>
            <person name="Singh A."/>
            <person name="Wilkins M.J."/>
            <person name="Karaoz U."/>
            <person name="Brodie E.L."/>
            <person name="Williams K.H."/>
            <person name="Hubbard S.S."/>
            <person name="Banfield J.F."/>
        </authorList>
    </citation>
    <scope>NUCLEOTIDE SEQUENCE [LARGE SCALE GENOMIC DNA]</scope>
</reference>
<dbReference type="InterPro" id="IPR004794">
    <property type="entry name" value="Eubact_RibD"/>
</dbReference>
<organism evidence="17 18">
    <name type="scientific">Candidatus Buchananbacteria bacterium RIFCSPHIGHO2_02_FULL_56_16</name>
    <dbReference type="NCBI Taxonomy" id="1797542"/>
    <lineage>
        <taxon>Bacteria</taxon>
        <taxon>Candidatus Buchananiibacteriota</taxon>
    </lineage>
</organism>
<dbReference type="Pfam" id="PF00383">
    <property type="entry name" value="dCMP_cyt_deam_1"/>
    <property type="match status" value="1"/>
</dbReference>
<evidence type="ECO:0000256" key="5">
    <source>
        <dbReference type="ARBA" id="ARBA00007417"/>
    </source>
</evidence>
<sequence>MDLMSKAIDLAKKGSGYTSPNPLVGAVLVKNGAVVGSGYHRKAGTDHAEIVALQRAGSHARGATLYVNLEPCCHQGRTGPCTRALIAAGVKEIHCAMLDPNPQVRGRGKRELEAAGIRVVVGEHREAAERLNEIFTRYITTQQPFVLAKWAMSLDGTLTTRPGQSPWISSVASRRRVHQLRQRYDAILVGVNTVIADNPSLTVRYGVRRPAQPLRVIVDSTGRTPLNARVFYRQLPGKTLIATTTRMNKKKIQQYEKKGSQVLVVNAGSRVNLKMLLRRLGERGITGVMIEGGLTVLQAAFREHIVDKVTVFIAPKVMGSPQPGRAATPLLNHLAITGAEAIAGDVWITAYPA</sequence>
<dbReference type="InterPro" id="IPR016193">
    <property type="entry name" value="Cytidine_deaminase-like"/>
</dbReference>
<feature type="binding site" evidence="14">
    <location>
        <position position="165"/>
    </location>
    <ligand>
        <name>substrate</name>
    </ligand>
</feature>
<feature type="binding site" evidence="14">
    <location>
        <position position="201"/>
    </location>
    <ligand>
        <name>substrate</name>
    </ligand>
</feature>
<dbReference type="Proteomes" id="UP000177310">
    <property type="component" value="Unassembled WGS sequence"/>
</dbReference>
<evidence type="ECO:0000313" key="18">
    <source>
        <dbReference type="Proteomes" id="UP000177310"/>
    </source>
</evidence>
<feature type="binding site" evidence="14">
    <location>
        <position position="220"/>
    </location>
    <ligand>
        <name>NADP(+)</name>
        <dbReference type="ChEBI" id="CHEBI:58349"/>
    </ligand>
</feature>
<keyword evidence="10 12" id="KW-0560">Oxidoreductase</keyword>
<dbReference type="GO" id="GO:0008270">
    <property type="term" value="F:zinc ion binding"/>
    <property type="evidence" value="ECO:0007669"/>
    <property type="project" value="InterPro"/>
</dbReference>
<dbReference type="Gene3D" id="3.40.430.10">
    <property type="entry name" value="Dihydrofolate Reductase, subunit A"/>
    <property type="match status" value="1"/>
</dbReference>
<dbReference type="CDD" id="cd01284">
    <property type="entry name" value="Riboflavin_deaminase-reductase"/>
    <property type="match status" value="1"/>
</dbReference>
<dbReference type="InterPro" id="IPR011549">
    <property type="entry name" value="RibD_C"/>
</dbReference>
<dbReference type="InterPro" id="IPR024072">
    <property type="entry name" value="DHFR-like_dom_sf"/>
</dbReference>
<comment type="caution">
    <text evidence="17">The sequence shown here is derived from an EMBL/GenBank/DDBJ whole genome shotgun (WGS) entry which is preliminary data.</text>
</comment>
<dbReference type="AlphaFoldDB" id="A0A1G1YK76"/>
<comment type="catalytic activity">
    <reaction evidence="12">
        <text>5-amino-6-(5-phospho-D-ribitylamino)uracil + NADP(+) = 5-amino-6-(5-phospho-D-ribosylamino)uracil + NADPH + H(+)</text>
        <dbReference type="Rhea" id="RHEA:17845"/>
        <dbReference type="ChEBI" id="CHEBI:15378"/>
        <dbReference type="ChEBI" id="CHEBI:57783"/>
        <dbReference type="ChEBI" id="CHEBI:58349"/>
        <dbReference type="ChEBI" id="CHEBI:58421"/>
        <dbReference type="ChEBI" id="CHEBI:58453"/>
        <dbReference type="EC" id="1.1.1.193"/>
    </reaction>
</comment>
<dbReference type="InterPro" id="IPR002734">
    <property type="entry name" value="RibDG_C"/>
</dbReference>
<dbReference type="PROSITE" id="PS00903">
    <property type="entry name" value="CYT_DCMP_DEAMINASES_1"/>
    <property type="match status" value="1"/>
</dbReference>
<comment type="pathway">
    <text evidence="2 12">Cofactor biosynthesis; riboflavin biosynthesis; 5-amino-6-(D-ribitylamino)uracil from GTP: step 2/4.</text>
</comment>
<dbReference type="Gene3D" id="3.40.140.10">
    <property type="entry name" value="Cytidine Deaminase, domain 2"/>
    <property type="match status" value="1"/>
</dbReference>
<keyword evidence="9 12" id="KW-0521">NADP</keyword>
<feature type="active site" description="Proton donor" evidence="13">
    <location>
        <position position="49"/>
    </location>
</feature>
<keyword evidence="6 12" id="KW-0686">Riboflavin biosynthesis</keyword>
<evidence type="ECO:0000256" key="8">
    <source>
        <dbReference type="ARBA" id="ARBA00022833"/>
    </source>
</evidence>
<keyword evidence="7 12" id="KW-0479">Metal-binding</keyword>
<feature type="binding site" evidence="14">
    <location>
        <position position="167"/>
    </location>
    <ligand>
        <name>substrate</name>
    </ligand>
</feature>
<dbReference type="PROSITE" id="PS51747">
    <property type="entry name" value="CYT_DCMP_DEAMINASES_2"/>
    <property type="match status" value="1"/>
</dbReference>
<dbReference type="EC" id="1.1.1.193" evidence="12"/>
<evidence type="ECO:0000256" key="13">
    <source>
        <dbReference type="PIRSR" id="PIRSR006769-1"/>
    </source>
</evidence>
<dbReference type="InterPro" id="IPR002125">
    <property type="entry name" value="CMP_dCMP_dom"/>
</dbReference>
<comment type="function">
    <text evidence="1 12">Converts 2,5-diamino-6-(ribosylamino)-4(3h)-pyrimidinone 5'-phosphate into 5-amino-6-(ribosylamino)-2,4(1h,3h)-pyrimidinedione 5'-phosphate.</text>
</comment>
<feature type="domain" description="CMP/dCMP-type deaminase" evidence="16">
    <location>
        <begin position="1"/>
        <end position="120"/>
    </location>
</feature>
<dbReference type="GO" id="GO:0008703">
    <property type="term" value="F:5-amino-6-(5-phosphoribosylamino)uracil reductase activity"/>
    <property type="evidence" value="ECO:0007669"/>
    <property type="project" value="UniProtKB-EC"/>
</dbReference>